<keyword evidence="1" id="KW-0285">Flavoprotein</keyword>
<dbReference type="GO" id="GO:0016491">
    <property type="term" value="F:oxidoreductase activity"/>
    <property type="evidence" value="ECO:0007669"/>
    <property type="project" value="UniProtKB-KW"/>
</dbReference>
<dbReference type="Pfam" id="PF00724">
    <property type="entry name" value="Oxidored_FMN"/>
    <property type="match status" value="1"/>
</dbReference>
<dbReference type="InterPro" id="IPR051799">
    <property type="entry name" value="NADH_flavin_oxidoreductase"/>
</dbReference>
<dbReference type="InterPro" id="IPR001155">
    <property type="entry name" value="OxRdtase_FMN_N"/>
</dbReference>
<dbReference type="InterPro" id="IPR013785">
    <property type="entry name" value="Aldolase_TIM"/>
</dbReference>
<evidence type="ECO:0000256" key="1">
    <source>
        <dbReference type="ARBA" id="ARBA00022630"/>
    </source>
</evidence>
<reference evidence="5" key="2">
    <citation type="journal article" date="2020" name="Antonie Van Leeuwenhoek">
        <title>Labilibaculum antarcticum sp. nov., a novel facultative anaerobic, psychrotorelant bacterium isolated from marine sediment of Antarctica.</title>
        <authorList>
            <person name="Watanabe M."/>
            <person name="Kojima H."/>
            <person name="Fukui M."/>
        </authorList>
    </citation>
    <scope>NUCLEOTIDE SEQUENCE [LARGE SCALE GENOMIC DNA]</scope>
    <source>
        <strain evidence="5">SPP2</strain>
    </source>
</reference>
<dbReference type="PANTHER" id="PTHR43656">
    <property type="entry name" value="BINDING OXIDOREDUCTASE, PUTATIVE (AFU_ORTHOLOGUE AFUA_2G08260)-RELATED"/>
    <property type="match status" value="1"/>
</dbReference>
<dbReference type="EMBL" id="AP018042">
    <property type="protein sequence ID" value="BAX81072.1"/>
    <property type="molecule type" value="Genomic_DNA"/>
</dbReference>
<dbReference type="AlphaFoldDB" id="A0A1Y1CM93"/>
<gene>
    <name evidence="4" type="ORF">ALGA_2760</name>
</gene>
<dbReference type="CDD" id="cd02803">
    <property type="entry name" value="OYE_like_FMN_family"/>
    <property type="match status" value="1"/>
</dbReference>
<proteinExistence type="predicted"/>
<keyword evidence="2" id="KW-0560">Oxidoreductase</keyword>
<evidence type="ECO:0000256" key="2">
    <source>
        <dbReference type="ARBA" id="ARBA00023002"/>
    </source>
</evidence>
<dbReference type="RefSeq" id="WP_096430056.1">
    <property type="nucleotide sequence ID" value="NZ_AP018042.1"/>
</dbReference>
<dbReference type="SUPFAM" id="SSF51395">
    <property type="entry name" value="FMN-linked oxidoreductases"/>
    <property type="match status" value="1"/>
</dbReference>
<dbReference type="GO" id="GO:0010181">
    <property type="term" value="F:FMN binding"/>
    <property type="evidence" value="ECO:0007669"/>
    <property type="project" value="InterPro"/>
</dbReference>
<keyword evidence="5" id="KW-1185">Reference proteome</keyword>
<evidence type="ECO:0000313" key="5">
    <source>
        <dbReference type="Proteomes" id="UP000218267"/>
    </source>
</evidence>
<organism evidence="4 5">
    <name type="scientific">Labilibaculum antarcticum</name>
    <dbReference type="NCBI Taxonomy" id="1717717"/>
    <lineage>
        <taxon>Bacteria</taxon>
        <taxon>Pseudomonadati</taxon>
        <taxon>Bacteroidota</taxon>
        <taxon>Bacteroidia</taxon>
        <taxon>Marinilabiliales</taxon>
        <taxon>Marinifilaceae</taxon>
        <taxon>Labilibaculum</taxon>
    </lineage>
</organism>
<protein>
    <submittedName>
        <fullName evidence="4">NADH:flavin oxidoreductase</fullName>
    </submittedName>
</protein>
<accession>A0A1Y1CM93</accession>
<evidence type="ECO:0000259" key="3">
    <source>
        <dbReference type="Pfam" id="PF00724"/>
    </source>
</evidence>
<dbReference type="PANTHER" id="PTHR43656:SF2">
    <property type="entry name" value="BINDING OXIDOREDUCTASE, PUTATIVE (AFU_ORTHOLOGUE AFUA_2G08260)-RELATED"/>
    <property type="match status" value="1"/>
</dbReference>
<dbReference type="Gene3D" id="3.20.20.70">
    <property type="entry name" value="Aldolase class I"/>
    <property type="match status" value="1"/>
</dbReference>
<feature type="domain" description="NADH:flavin oxidoreductase/NADH oxidase N-terminal" evidence="3">
    <location>
        <begin position="8"/>
        <end position="337"/>
    </location>
</feature>
<dbReference type="Proteomes" id="UP000218267">
    <property type="component" value="Chromosome"/>
</dbReference>
<reference evidence="4 5" key="1">
    <citation type="journal article" date="2018" name="Mar. Genomics">
        <title>Complete genome sequence of Marinifilaceae bacterium strain SPP2, isolated from the Antarctic marine sediment.</title>
        <authorList>
            <person name="Watanabe M."/>
            <person name="Kojima H."/>
            <person name="Fukui M."/>
        </authorList>
    </citation>
    <scope>NUCLEOTIDE SEQUENCE [LARGE SCALE GENOMIC DNA]</scope>
    <source>
        <strain evidence="4 5">SPP2</strain>
    </source>
</reference>
<name>A0A1Y1CM93_9BACT</name>
<dbReference type="OrthoDB" id="9772736at2"/>
<evidence type="ECO:0000313" key="4">
    <source>
        <dbReference type="EMBL" id="BAX81072.1"/>
    </source>
</evidence>
<dbReference type="KEGG" id="mbas:ALGA_2760"/>
<sequence length="370" mass="41249">MLVMEKTKIRNLELNNRIIRAALWMKMADKDGHITPQLYKVYEELSKGGVGMIITGYSMVDPNDRPNPGMMGIYNDSFIEEHRKLVDTVHSNGTPIAIQLAYGGSQNYHPDFQDATLFGPSAVKNRLTGITPKEMSKEDIQHLTKMFTSAAIRAQKSGYDAVEIHGAHGYLLSQFLTPFCNRRTDEYGGTIENRSRIIVDVIQSIRKAAGDNFTIMVKMNHDDYMDEGEGLTLADAVEVAKILEKAGADLLEISGVNETSGKGVGPARTKINKPELQSYFLEPTKQIAEAVTIPVLLMGGNRDFKRMQGILNDTSIAYFSIARPLLYEPDLVNKWKDNPDYKPLCISCNACYREGEVGCSVKEKRSITKV</sequence>